<accession>A0A8S9MJR1</accession>
<dbReference type="PANTHER" id="PTHR46365:SF1">
    <property type="entry name" value="COPPER TRANSPORT PROTEIN ATOX1"/>
    <property type="match status" value="1"/>
</dbReference>
<keyword evidence="2" id="KW-0479">Metal-binding</keyword>
<evidence type="ECO:0000256" key="8">
    <source>
        <dbReference type="SAM" id="MobiDB-lite"/>
    </source>
</evidence>
<proteinExistence type="inferred from homology"/>
<evidence type="ECO:0000259" key="9">
    <source>
        <dbReference type="PROSITE" id="PS50846"/>
    </source>
</evidence>
<evidence type="ECO:0000256" key="3">
    <source>
        <dbReference type="ARBA" id="ARBA00022796"/>
    </source>
</evidence>
<dbReference type="PANTHER" id="PTHR46365">
    <property type="entry name" value="COPPER TRANSPORT PROTEIN ATOX1"/>
    <property type="match status" value="1"/>
</dbReference>
<protein>
    <recommendedName>
        <fullName evidence="9">HMA domain-containing protein</fullName>
    </recommendedName>
</protein>
<dbReference type="Pfam" id="PF00403">
    <property type="entry name" value="HMA"/>
    <property type="match status" value="1"/>
</dbReference>
<dbReference type="CDD" id="cd00371">
    <property type="entry name" value="HMA"/>
    <property type="match status" value="1"/>
</dbReference>
<dbReference type="EMBL" id="QGKW02000007">
    <property type="protein sequence ID" value="KAF2620240.1"/>
    <property type="molecule type" value="Genomic_DNA"/>
</dbReference>
<dbReference type="SUPFAM" id="SSF55008">
    <property type="entry name" value="HMA, heavy metal-associated domain"/>
    <property type="match status" value="1"/>
</dbReference>
<feature type="domain" description="HMA" evidence="9">
    <location>
        <begin position="74"/>
        <end position="137"/>
    </location>
</feature>
<dbReference type="Proteomes" id="UP000712281">
    <property type="component" value="Unassembled WGS sequence"/>
</dbReference>
<gene>
    <name evidence="10" type="ORF">F2Q68_00042460</name>
</gene>
<comment type="similarity">
    <text evidence="7">Belongs to the ATX1 family.</text>
</comment>
<evidence type="ECO:0000256" key="6">
    <source>
        <dbReference type="ARBA" id="ARBA00023186"/>
    </source>
</evidence>
<keyword evidence="1" id="KW-0813">Transport</keyword>
<dbReference type="GO" id="GO:0005829">
    <property type="term" value="C:cytosol"/>
    <property type="evidence" value="ECO:0007669"/>
    <property type="project" value="TreeGrafter"/>
</dbReference>
<evidence type="ECO:0000256" key="7">
    <source>
        <dbReference type="ARBA" id="ARBA00038171"/>
    </source>
</evidence>
<dbReference type="PROSITE" id="PS50846">
    <property type="entry name" value="HMA_2"/>
    <property type="match status" value="1"/>
</dbReference>
<keyword evidence="4" id="KW-0186">Copper</keyword>
<evidence type="ECO:0000256" key="4">
    <source>
        <dbReference type="ARBA" id="ARBA00023008"/>
    </source>
</evidence>
<organism evidence="10 11">
    <name type="scientific">Brassica cretica</name>
    <name type="common">Mustard</name>
    <dbReference type="NCBI Taxonomy" id="69181"/>
    <lineage>
        <taxon>Eukaryota</taxon>
        <taxon>Viridiplantae</taxon>
        <taxon>Streptophyta</taxon>
        <taxon>Embryophyta</taxon>
        <taxon>Tracheophyta</taxon>
        <taxon>Spermatophyta</taxon>
        <taxon>Magnoliopsida</taxon>
        <taxon>eudicotyledons</taxon>
        <taxon>Gunneridae</taxon>
        <taxon>Pentapetalae</taxon>
        <taxon>rosids</taxon>
        <taxon>malvids</taxon>
        <taxon>Brassicales</taxon>
        <taxon>Brassicaceae</taxon>
        <taxon>Brassiceae</taxon>
        <taxon>Brassica</taxon>
    </lineage>
</organism>
<evidence type="ECO:0000256" key="2">
    <source>
        <dbReference type="ARBA" id="ARBA00022723"/>
    </source>
</evidence>
<dbReference type="Gene3D" id="3.30.70.100">
    <property type="match status" value="1"/>
</dbReference>
<dbReference type="GO" id="GO:0016531">
    <property type="term" value="F:copper chaperone activity"/>
    <property type="evidence" value="ECO:0007669"/>
    <property type="project" value="TreeGrafter"/>
</dbReference>
<evidence type="ECO:0000256" key="1">
    <source>
        <dbReference type="ARBA" id="ARBA00022448"/>
    </source>
</evidence>
<keyword evidence="6" id="KW-0143">Chaperone</keyword>
<sequence length="227" mass="23737">MASLLRSVATTTAASAIQIAIAFSSSSSSSPTNPKPHSLNFSRPSPRGLGLARPLLALTWQPSQLLIEDGVMPQLLTEFMVNMKCEGCVNAVKSKLETIEGIEKVDVDLANQVVRILGSSPVKTMSQALEQTGRKARLIGQGVPQANQQTDGVIRHVFRISSAGVCDGDAAAVALGEVDVVGADAGADDELERREAGEKVGVDLEPADADDGSDGGGVTGEEDREWV</sequence>
<keyword evidence="3" id="KW-0187">Copper transport</keyword>
<dbReference type="AlphaFoldDB" id="A0A8S9MJR1"/>
<feature type="region of interest" description="Disordered" evidence="8">
    <location>
        <begin position="184"/>
        <end position="227"/>
    </location>
</feature>
<feature type="compositionally biased region" description="Basic and acidic residues" evidence="8">
    <location>
        <begin position="191"/>
        <end position="202"/>
    </location>
</feature>
<evidence type="ECO:0000313" key="11">
    <source>
        <dbReference type="Proteomes" id="UP000712281"/>
    </source>
</evidence>
<dbReference type="InterPro" id="IPR006121">
    <property type="entry name" value="HMA_dom"/>
</dbReference>
<keyword evidence="5" id="KW-0406">Ion transport</keyword>
<dbReference type="InterPro" id="IPR036163">
    <property type="entry name" value="HMA_dom_sf"/>
</dbReference>
<dbReference type="GO" id="GO:0046872">
    <property type="term" value="F:metal ion binding"/>
    <property type="evidence" value="ECO:0007669"/>
    <property type="project" value="UniProtKB-KW"/>
</dbReference>
<reference evidence="10" key="1">
    <citation type="submission" date="2019-12" db="EMBL/GenBank/DDBJ databases">
        <title>Genome sequencing and annotation of Brassica cretica.</title>
        <authorList>
            <person name="Studholme D.J."/>
            <person name="Sarris P.F."/>
        </authorList>
    </citation>
    <scope>NUCLEOTIDE SEQUENCE</scope>
    <source>
        <strain evidence="10">PFS-001/15</strain>
        <tissue evidence="10">Leaf</tissue>
    </source>
</reference>
<dbReference type="GO" id="GO:0006825">
    <property type="term" value="P:copper ion transport"/>
    <property type="evidence" value="ECO:0007669"/>
    <property type="project" value="UniProtKB-KW"/>
</dbReference>
<comment type="caution">
    <text evidence="10">The sequence shown here is derived from an EMBL/GenBank/DDBJ whole genome shotgun (WGS) entry which is preliminary data.</text>
</comment>
<evidence type="ECO:0000313" key="10">
    <source>
        <dbReference type="EMBL" id="KAF2620240.1"/>
    </source>
</evidence>
<dbReference type="InterPro" id="IPR051881">
    <property type="entry name" value="Copper_transport_ATOX1-like"/>
</dbReference>
<name>A0A8S9MJR1_BRACR</name>
<dbReference type="FunFam" id="3.30.70.100:FF:000042">
    <property type="entry name" value="Copper chaperone for superoxide dismutase"/>
    <property type="match status" value="1"/>
</dbReference>
<feature type="region of interest" description="Disordered" evidence="8">
    <location>
        <begin position="25"/>
        <end position="45"/>
    </location>
</feature>
<evidence type="ECO:0000256" key="5">
    <source>
        <dbReference type="ARBA" id="ARBA00023065"/>
    </source>
</evidence>